<organism evidence="2 3">
    <name type="scientific">Aphis craccivora</name>
    <name type="common">Cowpea aphid</name>
    <dbReference type="NCBI Taxonomy" id="307492"/>
    <lineage>
        <taxon>Eukaryota</taxon>
        <taxon>Metazoa</taxon>
        <taxon>Ecdysozoa</taxon>
        <taxon>Arthropoda</taxon>
        <taxon>Hexapoda</taxon>
        <taxon>Insecta</taxon>
        <taxon>Pterygota</taxon>
        <taxon>Neoptera</taxon>
        <taxon>Paraneoptera</taxon>
        <taxon>Hemiptera</taxon>
        <taxon>Sternorrhyncha</taxon>
        <taxon>Aphidomorpha</taxon>
        <taxon>Aphidoidea</taxon>
        <taxon>Aphididae</taxon>
        <taxon>Aphidini</taxon>
        <taxon>Aphis</taxon>
        <taxon>Aphis</taxon>
    </lineage>
</organism>
<dbReference type="AlphaFoldDB" id="A0A6G0XKK1"/>
<evidence type="ECO:0000313" key="2">
    <source>
        <dbReference type="EMBL" id="KAF0740841.1"/>
    </source>
</evidence>
<protein>
    <submittedName>
        <fullName evidence="2">Uncharacterized protein</fullName>
    </submittedName>
</protein>
<sequence length="61" mass="7362">MNILILQWCTRMCFFISVYSITSRNNASISNFGCGFHWQDEYPWCIIEVKSKYFPIVFKKR</sequence>
<evidence type="ECO:0000313" key="3">
    <source>
        <dbReference type="Proteomes" id="UP000478052"/>
    </source>
</evidence>
<accession>A0A6G0XKK1</accession>
<evidence type="ECO:0000256" key="1">
    <source>
        <dbReference type="SAM" id="SignalP"/>
    </source>
</evidence>
<dbReference type="Proteomes" id="UP000478052">
    <property type="component" value="Unassembled WGS sequence"/>
</dbReference>
<keyword evidence="3" id="KW-1185">Reference proteome</keyword>
<feature type="chain" id="PRO_5026217696" evidence="1">
    <location>
        <begin position="21"/>
        <end position="61"/>
    </location>
</feature>
<dbReference type="EMBL" id="VUJU01007755">
    <property type="protein sequence ID" value="KAF0740841.1"/>
    <property type="molecule type" value="Genomic_DNA"/>
</dbReference>
<dbReference type="OrthoDB" id="10522444at2759"/>
<gene>
    <name evidence="2" type="ORF">FWK35_00033344</name>
</gene>
<keyword evidence="1" id="KW-0732">Signal</keyword>
<feature type="signal peptide" evidence="1">
    <location>
        <begin position="1"/>
        <end position="20"/>
    </location>
</feature>
<name>A0A6G0XKK1_APHCR</name>
<proteinExistence type="predicted"/>
<comment type="caution">
    <text evidence="2">The sequence shown here is derived from an EMBL/GenBank/DDBJ whole genome shotgun (WGS) entry which is preliminary data.</text>
</comment>
<reference evidence="2 3" key="1">
    <citation type="submission" date="2019-08" db="EMBL/GenBank/DDBJ databases">
        <title>Whole genome of Aphis craccivora.</title>
        <authorList>
            <person name="Voronova N.V."/>
            <person name="Shulinski R.S."/>
            <person name="Bandarenka Y.V."/>
            <person name="Zhorov D.G."/>
            <person name="Warner D."/>
        </authorList>
    </citation>
    <scope>NUCLEOTIDE SEQUENCE [LARGE SCALE GENOMIC DNA]</scope>
    <source>
        <strain evidence="2">180601</strain>
        <tissue evidence="2">Whole Body</tissue>
    </source>
</reference>